<dbReference type="SUPFAM" id="SSF52833">
    <property type="entry name" value="Thioredoxin-like"/>
    <property type="match status" value="1"/>
</dbReference>
<dbReference type="PANTHER" id="PTHR12151:SF25">
    <property type="entry name" value="LINALOOL DEHYDRATASE_ISOMERASE DOMAIN-CONTAINING PROTEIN"/>
    <property type="match status" value="1"/>
</dbReference>
<dbReference type="InterPro" id="IPR013766">
    <property type="entry name" value="Thioredoxin_domain"/>
</dbReference>
<comment type="similarity">
    <text evidence="1">Belongs to the SCO1/2 family.</text>
</comment>
<organism evidence="7 8">
    <name type="scientific">Lottiidibacillus patelloidae</name>
    <dbReference type="NCBI Taxonomy" id="2670334"/>
    <lineage>
        <taxon>Bacteria</taxon>
        <taxon>Bacillati</taxon>
        <taxon>Bacillota</taxon>
        <taxon>Bacilli</taxon>
        <taxon>Bacillales</taxon>
        <taxon>Bacillaceae</taxon>
        <taxon>Lottiidibacillus</taxon>
    </lineage>
</organism>
<keyword evidence="4" id="KW-1015">Disulfide bond</keyword>
<feature type="domain" description="Thioredoxin" evidence="6">
    <location>
        <begin position="29"/>
        <end position="195"/>
    </location>
</feature>
<feature type="binding site" evidence="3">
    <location>
        <position position="65"/>
    </location>
    <ligand>
        <name>Cu cation</name>
        <dbReference type="ChEBI" id="CHEBI:23378"/>
    </ligand>
</feature>
<evidence type="ECO:0000256" key="4">
    <source>
        <dbReference type="PIRSR" id="PIRSR603782-2"/>
    </source>
</evidence>
<comment type="caution">
    <text evidence="7">The sequence shown here is derived from an EMBL/GenBank/DDBJ whole genome shotgun (WGS) entry which is preliminary data.</text>
</comment>
<evidence type="ECO:0000256" key="1">
    <source>
        <dbReference type="ARBA" id="ARBA00010996"/>
    </source>
</evidence>
<evidence type="ECO:0000256" key="2">
    <source>
        <dbReference type="ARBA" id="ARBA00023008"/>
    </source>
</evidence>
<protein>
    <recommendedName>
        <fullName evidence="6">Thioredoxin domain-containing protein</fullName>
    </recommendedName>
</protein>
<dbReference type="Pfam" id="PF02630">
    <property type="entry name" value="SCO1-SenC"/>
    <property type="match status" value="1"/>
</dbReference>
<keyword evidence="3" id="KW-0479">Metal-binding</keyword>
<dbReference type="CDD" id="cd02968">
    <property type="entry name" value="SCO"/>
    <property type="match status" value="1"/>
</dbReference>
<evidence type="ECO:0000256" key="3">
    <source>
        <dbReference type="PIRSR" id="PIRSR603782-1"/>
    </source>
</evidence>
<dbReference type="PANTHER" id="PTHR12151">
    <property type="entry name" value="ELECTRON TRANSPORT PROTIN SCO1/SENC FAMILY MEMBER"/>
    <property type="match status" value="1"/>
</dbReference>
<feature type="binding site" evidence="3">
    <location>
        <position position="69"/>
    </location>
    <ligand>
        <name>Cu cation</name>
        <dbReference type="ChEBI" id="CHEBI:23378"/>
    </ligand>
</feature>
<keyword evidence="5" id="KW-1133">Transmembrane helix</keyword>
<dbReference type="InterPro" id="IPR036249">
    <property type="entry name" value="Thioredoxin-like_sf"/>
</dbReference>
<dbReference type="GO" id="GO:0046872">
    <property type="term" value="F:metal ion binding"/>
    <property type="evidence" value="ECO:0007669"/>
    <property type="project" value="UniProtKB-KW"/>
</dbReference>
<dbReference type="InterPro" id="IPR003782">
    <property type="entry name" value="SCO1/SenC"/>
</dbReference>
<accession>A0A263BVC1</accession>
<reference evidence="8" key="1">
    <citation type="submission" date="2017-08" db="EMBL/GenBank/DDBJ databases">
        <authorList>
            <person name="Huang Z."/>
        </authorList>
    </citation>
    <scope>NUCLEOTIDE SEQUENCE [LARGE SCALE GENOMIC DNA]</scope>
    <source>
        <strain evidence="8">SA5d-4</strain>
    </source>
</reference>
<dbReference type="Gene3D" id="3.40.30.10">
    <property type="entry name" value="Glutaredoxin"/>
    <property type="match status" value="1"/>
</dbReference>
<reference evidence="7 8" key="2">
    <citation type="submission" date="2017-09" db="EMBL/GenBank/DDBJ databases">
        <title>Bacillus patelloidae sp. nov., isolated from the intestinal tract of a marine limpet.</title>
        <authorList>
            <person name="Liu R."/>
            <person name="Dong C."/>
            <person name="Shao Z."/>
        </authorList>
    </citation>
    <scope>NUCLEOTIDE SEQUENCE [LARGE SCALE GENOMIC DNA]</scope>
    <source>
        <strain evidence="7 8">SA5d-4</strain>
    </source>
</reference>
<feature type="transmembrane region" description="Helical" evidence="5">
    <location>
        <begin position="7"/>
        <end position="23"/>
    </location>
</feature>
<evidence type="ECO:0000313" key="7">
    <source>
        <dbReference type="EMBL" id="OZM57116.1"/>
    </source>
</evidence>
<keyword evidence="5" id="KW-0472">Membrane</keyword>
<dbReference type="EMBL" id="NPIA01000003">
    <property type="protein sequence ID" value="OZM57116.1"/>
    <property type="molecule type" value="Genomic_DNA"/>
</dbReference>
<keyword evidence="5" id="KW-0812">Transmembrane</keyword>
<keyword evidence="8" id="KW-1185">Reference proteome</keyword>
<dbReference type="AlphaFoldDB" id="A0A263BVC1"/>
<evidence type="ECO:0000259" key="6">
    <source>
        <dbReference type="PROSITE" id="PS51352"/>
    </source>
</evidence>
<proteinExistence type="inferred from homology"/>
<dbReference type="Proteomes" id="UP000217083">
    <property type="component" value="Unassembled WGS sequence"/>
</dbReference>
<evidence type="ECO:0000256" key="5">
    <source>
        <dbReference type="SAM" id="Phobius"/>
    </source>
</evidence>
<dbReference type="RefSeq" id="WP_094923488.1">
    <property type="nucleotide sequence ID" value="NZ_NPIA01000003.1"/>
</dbReference>
<evidence type="ECO:0000313" key="8">
    <source>
        <dbReference type="Proteomes" id="UP000217083"/>
    </source>
</evidence>
<name>A0A263BVC1_9BACI</name>
<keyword evidence="2 3" id="KW-0186">Copper</keyword>
<feature type="disulfide bond" description="Redox-active" evidence="4">
    <location>
        <begin position="65"/>
        <end position="69"/>
    </location>
</feature>
<gene>
    <name evidence="7" type="ORF">CIB95_06505</name>
</gene>
<feature type="binding site" evidence="3">
    <location>
        <position position="155"/>
    </location>
    <ligand>
        <name>Cu cation</name>
        <dbReference type="ChEBI" id="CHEBI:23378"/>
    </ligand>
</feature>
<dbReference type="PROSITE" id="PS51352">
    <property type="entry name" value="THIOREDOXIN_2"/>
    <property type="match status" value="1"/>
</dbReference>
<sequence>MKYKKRIIILLLLSIGALIYTFWPNGKTLPVLHTVEPFQMNSITNEKYFFDNNTIKVIAFIYTNCPDICPMTMNDFKRLQINLKEKDLFANKVQLITMSFDPERDDKETLLKYAKAFEADFNGWIWLHGTVTETERAISQFKLIYKKTASGYFSHQTKFYLVDKENRIRGIYEMTKPNVPFNHEQLLTDIDLLLNE</sequence>